<name>A0A087V1I9_STEMI</name>
<keyword evidence="2" id="KW-1185">Reference proteome</keyword>
<reference evidence="1 2" key="1">
    <citation type="submission" date="2013-11" db="EMBL/GenBank/DDBJ databases">
        <title>Genome sequencing of Stegodyphus mimosarum.</title>
        <authorList>
            <person name="Bechsgaard J."/>
        </authorList>
    </citation>
    <scope>NUCLEOTIDE SEQUENCE [LARGE SCALE GENOMIC DNA]</scope>
</reference>
<dbReference type="Proteomes" id="UP000054359">
    <property type="component" value="Unassembled WGS sequence"/>
</dbReference>
<proteinExistence type="predicted"/>
<evidence type="ECO:0000313" key="2">
    <source>
        <dbReference type="Proteomes" id="UP000054359"/>
    </source>
</evidence>
<dbReference type="AlphaFoldDB" id="A0A087V1I9"/>
<accession>A0A087V1I9</accession>
<evidence type="ECO:0000313" key="1">
    <source>
        <dbReference type="EMBL" id="KFM83478.1"/>
    </source>
</evidence>
<dbReference type="EMBL" id="KL854229">
    <property type="protein sequence ID" value="KFM83478.1"/>
    <property type="molecule type" value="Genomic_DNA"/>
</dbReference>
<gene>
    <name evidence="1" type="ORF">X975_14170</name>
</gene>
<dbReference type="OrthoDB" id="6437252at2759"/>
<feature type="non-terminal residue" evidence="1">
    <location>
        <position position="44"/>
    </location>
</feature>
<organism evidence="1 2">
    <name type="scientific">Stegodyphus mimosarum</name>
    <name type="common">African social velvet spider</name>
    <dbReference type="NCBI Taxonomy" id="407821"/>
    <lineage>
        <taxon>Eukaryota</taxon>
        <taxon>Metazoa</taxon>
        <taxon>Ecdysozoa</taxon>
        <taxon>Arthropoda</taxon>
        <taxon>Chelicerata</taxon>
        <taxon>Arachnida</taxon>
        <taxon>Araneae</taxon>
        <taxon>Araneomorphae</taxon>
        <taxon>Entelegynae</taxon>
        <taxon>Eresoidea</taxon>
        <taxon>Eresidae</taxon>
        <taxon>Stegodyphus</taxon>
    </lineage>
</organism>
<protein>
    <submittedName>
        <fullName evidence="1">Uncharacterized protein</fullName>
    </submittedName>
</protein>
<sequence length="44" mass="5302">MESKLAPWQRLDALKCFFFPSLLFHMRTAQLSKGDWKKVDDFLR</sequence>